<dbReference type="RefSeq" id="WP_119593973.1">
    <property type="nucleotide sequence ID" value="NZ_QXFM01000126.1"/>
</dbReference>
<evidence type="ECO:0000256" key="5">
    <source>
        <dbReference type="ARBA" id="ARBA00023098"/>
    </source>
</evidence>
<dbReference type="InterPro" id="IPR011053">
    <property type="entry name" value="Single_hybrid_motif"/>
</dbReference>
<dbReference type="CDD" id="cd06850">
    <property type="entry name" value="biotinyl_domain"/>
    <property type="match status" value="1"/>
</dbReference>
<comment type="function">
    <text evidence="1 8">This protein is a component of the acetyl coenzyme A carboxylase complex; first, biotin carboxylase catalyzes the carboxylation of the carrier protein and then the transcarboxylase transfers the carboxyl group to form malonyl-CoA.</text>
</comment>
<evidence type="ECO:0000256" key="2">
    <source>
        <dbReference type="ARBA" id="ARBA00005194"/>
    </source>
</evidence>
<dbReference type="PROSITE" id="PS50968">
    <property type="entry name" value="BIOTINYL_LIPOYL"/>
    <property type="match status" value="1"/>
</dbReference>
<dbReference type="Proteomes" id="UP000265366">
    <property type="component" value="Unassembled WGS sequence"/>
</dbReference>
<feature type="domain" description="Lipoyl-binding" evidence="10">
    <location>
        <begin position="87"/>
        <end position="163"/>
    </location>
</feature>
<dbReference type="Pfam" id="PF00364">
    <property type="entry name" value="Biotin_lipoyl"/>
    <property type="match status" value="1"/>
</dbReference>
<dbReference type="SUPFAM" id="SSF51230">
    <property type="entry name" value="Single hybrid motif"/>
    <property type="match status" value="1"/>
</dbReference>
<evidence type="ECO:0000313" key="12">
    <source>
        <dbReference type="Proteomes" id="UP000265366"/>
    </source>
</evidence>
<proteinExistence type="predicted"/>
<feature type="compositionally biased region" description="Pro residues" evidence="9">
    <location>
        <begin position="59"/>
        <end position="73"/>
    </location>
</feature>
<keyword evidence="5 8" id="KW-0443">Lipid metabolism</keyword>
<keyword evidence="3 8" id="KW-0444">Lipid biosynthesis</keyword>
<dbReference type="OrthoDB" id="9811735at2"/>
<dbReference type="InterPro" id="IPR001882">
    <property type="entry name" value="Biotin_BS"/>
</dbReference>
<evidence type="ECO:0000256" key="4">
    <source>
        <dbReference type="ARBA" id="ARBA00022832"/>
    </source>
</evidence>
<name>A0A3A1P256_9SPHN</name>
<evidence type="ECO:0000313" key="11">
    <source>
        <dbReference type="EMBL" id="RIV81956.1"/>
    </source>
</evidence>
<sequence>MDSKLLRDLEILTGLMEQGGWKSLRLHSNEISVNLSPTPQDGLERAAAQPAAPRREPEPPPATPAPSPAPIAAPPASALPSAIDPAWAVVKAPNLGTFYRSPKPGAPNFVEVGQQVQAGTELCLIEVMKLFTSVRAEQAGTVRHIAAADAELVEGGQPLMYIELA</sequence>
<evidence type="ECO:0000256" key="7">
    <source>
        <dbReference type="ARBA" id="ARBA00023267"/>
    </source>
</evidence>
<evidence type="ECO:0000256" key="9">
    <source>
        <dbReference type="SAM" id="MobiDB-lite"/>
    </source>
</evidence>
<dbReference type="GO" id="GO:0003989">
    <property type="term" value="F:acetyl-CoA carboxylase activity"/>
    <property type="evidence" value="ECO:0007669"/>
    <property type="project" value="InterPro"/>
</dbReference>
<dbReference type="PRINTS" id="PR01071">
    <property type="entry name" value="ACOABIOTINCC"/>
</dbReference>
<reference evidence="11 12" key="1">
    <citation type="submission" date="2018-08" db="EMBL/GenBank/DDBJ databases">
        <title>Erythrobacter zhengii sp.nov., a bacterium isolated from deep-sea sediment.</title>
        <authorList>
            <person name="Fang C."/>
            <person name="Wu Y.-H."/>
            <person name="Sun C."/>
            <person name="Wang H."/>
            <person name="Cheng H."/>
            <person name="Meng F.-X."/>
            <person name="Wang C.-S."/>
            <person name="Xu X.-W."/>
        </authorList>
    </citation>
    <scope>NUCLEOTIDE SEQUENCE [LARGE SCALE GENOMIC DNA]</scope>
    <source>
        <strain evidence="11 12">CCTCC AB 2015396</strain>
    </source>
</reference>
<evidence type="ECO:0000256" key="3">
    <source>
        <dbReference type="ARBA" id="ARBA00022516"/>
    </source>
</evidence>
<evidence type="ECO:0000259" key="10">
    <source>
        <dbReference type="PROSITE" id="PS50968"/>
    </source>
</evidence>
<organism evidence="11 12">
    <name type="scientific">Aurantiacibacter xanthus</name>
    <dbReference type="NCBI Taxonomy" id="1784712"/>
    <lineage>
        <taxon>Bacteria</taxon>
        <taxon>Pseudomonadati</taxon>
        <taxon>Pseudomonadota</taxon>
        <taxon>Alphaproteobacteria</taxon>
        <taxon>Sphingomonadales</taxon>
        <taxon>Erythrobacteraceae</taxon>
        <taxon>Aurantiacibacter</taxon>
    </lineage>
</organism>
<keyword evidence="7 8" id="KW-0092">Biotin</keyword>
<dbReference type="AlphaFoldDB" id="A0A3A1P256"/>
<accession>A0A3A1P256</accession>
<dbReference type="InterPro" id="IPR001249">
    <property type="entry name" value="AcCoA_biotinCC"/>
</dbReference>
<dbReference type="InterPro" id="IPR000089">
    <property type="entry name" value="Biotin_lipoyl"/>
</dbReference>
<evidence type="ECO:0000256" key="8">
    <source>
        <dbReference type="RuleBase" id="RU364072"/>
    </source>
</evidence>
<dbReference type="GO" id="GO:0009317">
    <property type="term" value="C:acetyl-CoA carboxylase complex"/>
    <property type="evidence" value="ECO:0007669"/>
    <property type="project" value="InterPro"/>
</dbReference>
<dbReference type="UniPathway" id="UPA00094"/>
<feature type="region of interest" description="Disordered" evidence="9">
    <location>
        <begin position="32"/>
        <end position="78"/>
    </location>
</feature>
<dbReference type="Gene3D" id="2.40.50.100">
    <property type="match status" value="1"/>
</dbReference>
<evidence type="ECO:0000256" key="6">
    <source>
        <dbReference type="ARBA" id="ARBA00023160"/>
    </source>
</evidence>
<dbReference type="GO" id="GO:0006633">
    <property type="term" value="P:fatty acid biosynthetic process"/>
    <property type="evidence" value="ECO:0007669"/>
    <property type="project" value="UniProtKB-UniPathway"/>
</dbReference>
<evidence type="ECO:0000256" key="1">
    <source>
        <dbReference type="ARBA" id="ARBA00003761"/>
    </source>
</evidence>
<protein>
    <recommendedName>
        <fullName evidence="8">Biotin carboxyl carrier protein of acetyl-CoA carboxylase</fullName>
    </recommendedName>
</protein>
<comment type="pathway">
    <text evidence="2 8">Lipid metabolism; fatty acid biosynthesis.</text>
</comment>
<keyword evidence="6 8" id="KW-0275">Fatty acid biosynthesis</keyword>
<dbReference type="PROSITE" id="PS00188">
    <property type="entry name" value="BIOTIN"/>
    <property type="match status" value="1"/>
</dbReference>
<comment type="caution">
    <text evidence="11">The sequence shown here is derived from an EMBL/GenBank/DDBJ whole genome shotgun (WGS) entry which is preliminary data.</text>
</comment>
<keyword evidence="12" id="KW-1185">Reference proteome</keyword>
<dbReference type="EMBL" id="QXFM01000126">
    <property type="protein sequence ID" value="RIV81956.1"/>
    <property type="molecule type" value="Genomic_DNA"/>
</dbReference>
<gene>
    <name evidence="11" type="ORF">D2V17_16320</name>
</gene>
<keyword evidence="4 8" id="KW-0276">Fatty acid metabolism</keyword>